<accession>A0ABP6XIB2</accession>
<gene>
    <name evidence="2" type="ORF">GCM10022222_59150</name>
</gene>
<dbReference type="EMBL" id="BAAAZN010000014">
    <property type="protein sequence ID" value="GAA3567356.1"/>
    <property type="molecule type" value="Genomic_DNA"/>
</dbReference>
<feature type="region of interest" description="Disordered" evidence="1">
    <location>
        <begin position="114"/>
        <end position="142"/>
    </location>
</feature>
<evidence type="ECO:0000256" key="1">
    <source>
        <dbReference type="SAM" id="MobiDB-lite"/>
    </source>
</evidence>
<dbReference type="Proteomes" id="UP001500689">
    <property type="component" value="Unassembled WGS sequence"/>
</dbReference>
<proteinExistence type="predicted"/>
<reference evidence="3" key="1">
    <citation type="journal article" date="2019" name="Int. J. Syst. Evol. Microbiol.">
        <title>The Global Catalogue of Microorganisms (GCM) 10K type strain sequencing project: providing services to taxonomists for standard genome sequencing and annotation.</title>
        <authorList>
            <consortium name="The Broad Institute Genomics Platform"/>
            <consortium name="The Broad Institute Genome Sequencing Center for Infectious Disease"/>
            <person name="Wu L."/>
            <person name="Ma J."/>
        </authorList>
    </citation>
    <scope>NUCLEOTIDE SEQUENCE [LARGE SCALE GENOMIC DNA]</scope>
    <source>
        <strain evidence="3">JCM 16898</strain>
    </source>
</reference>
<dbReference type="RefSeq" id="WP_344865651.1">
    <property type="nucleotide sequence ID" value="NZ_BAAAZN010000014.1"/>
</dbReference>
<sequence>MIPIVVPVVAVALLAAGYAVAATTGLFVSAVLITVLVVLAVRASLHGSARPGIPERAARRPDFPGYAKLAAAVAWSDTSRHAWDCDLRPILVRLVGPADGRQVLGEDLWPLADPRRSRSGDRDAPGPSRETLERILDRLEAR</sequence>
<comment type="caution">
    <text evidence="2">The sequence shown here is derived from an EMBL/GenBank/DDBJ whole genome shotgun (WGS) entry which is preliminary data.</text>
</comment>
<evidence type="ECO:0000313" key="2">
    <source>
        <dbReference type="EMBL" id="GAA3567356.1"/>
    </source>
</evidence>
<keyword evidence="3" id="KW-1185">Reference proteome</keyword>
<evidence type="ECO:0000313" key="3">
    <source>
        <dbReference type="Proteomes" id="UP001500689"/>
    </source>
</evidence>
<protein>
    <submittedName>
        <fullName evidence="2">Uncharacterized protein</fullName>
    </submittedName>
</protein>
<name>A0ABP6XIB2_9PSEU</name>
<organism evidence="2 3">
    <name type="scientific">Amycolatopsis ultiminotia</name>
    <dbReference type="NCBI Taxonomy" id="543629"/>
    <lineage>
        <taxon>Bacteria</taxon>
        <taxon>Bacillati</taxon>
        <taxon>Actinomycetota</taxon>
        <taxon>Actinomycetes</taxon>
        <taxon>Pseudonocardiales</taxon>
        <taxon>Pseudonocardiaceae</taxon>
        <taxon>Amycolatopsis</taxon>
    </lineage>
</organism>